<keyword evidence="3" id="KW-1185">Reference proteome</keyword>
<dbReference type="SUPFAM" id="SSF55797">
    <property type="entry name" value="PR-1-like"/>
    <property type="match status" value="1"/>
</dbReference>
<dbReference type="PROSITE" id="PS01009">
    <property type="entry name" value="CRISP_1"/>
    <property type="match status" value="1"/>
</dbReference>
<sequence length="160" mass="18064">MSPKSEFINVKMQKDFNEECITEHNRLRALHGCPKLTLDENLARGAQEHAKYLAQIQRLEHTSGDYGENLVFVGGTSGVKLSGAEATKKWYKEIKDYRYENDVQLECGHFTQVIWKETTCAGFGRASNKDGTKVYAVGRYYPPGNFEGQCIENVPKPLNA</sequence>
<accession>A0A8T0DES2</accession>
<evidence type="ECO:0000313" key="3">
    <source>
        <dbReference type="Proteomes" id="UP000699462"/>
    </source>
</evidence>
<comment type="caution">
    <text evidence="2">The sequence shown here is derived from an EMBL/GenBank/DDBJ whole genome shotgun (WGS) entry which is preliminary data.</text>
</comment>
<dbReference type="InterPro" id="IPR018244">
    <property type="entry name" value="Allrgn_V5/Tpx1_CS"/>
</dbReference>
<dbReference type="SMART" id="SM00198">
    <property type="entry name" value="SCP"/>
    <property type="match status" value="1"/>
</dbReference>
<dbReference type="FunFam" id="3.40.33.10:FF:000002">
    <property type="entry name" value="Golgi-associated plant pathogenesis-related protein 1"/>
    <property type="match status" value="1"/>
</dbReference>
<reference evidence="2 3" key="1">
    <citation type="submission" date="2019-07" db="EMBL/GenBank/DDBJ databases">
        <title>Annotation for the trematode Paragonimus westermani.</title>
        <authorList>
            <person name="Choi Y.-J."/>
        </authorList>
    </citation>
    <scope>NUCLEOTIDE SEQUENCE [LARGE SCALE GENOMIC DNA]</scope>
    <source>
        <strain evidence="2">180907_Pwestermani</strain>
    </source>
</reference>
<proteinExistence type="predicted"/>
<dbReference type="Proteomes" id="UP000699462">
    <property type="component" value="Unassembled WGS sequence"/>
</dbReference>
<dbReference type="PANTHER" id="PTHR10334">
    <property type="entry name" value="CYSTEINE-RICH SECRETORY PROTEIN-RELATED"/>
    <property type="match status" value="1"/>
</dbReference>
<dbReference type="InterPro" id="IPR014044">
    <property type="entry name" value="CAP_dom"/>
</dbReference>
<evidence type="ECO:0000259" key="1">
    <source>
        <dbReference type="SMART" id="SM00198"/>
    </source>
</evidence>
<name>A0A8T0DES2_9TREM</name>
<dbReference type="PRINTS" id="PR00837">
    <property type="entry name" value="V5TPXLIKE"/>
</dbReference>
<dbReference type="AlphaFoldDB" id="A0A8T0DES2"/>
<dbReference type="GO" id="GO:0005576">
    <property type="term" value="C:extracellular region"/>
    <property type="evidence" value="ECO:0007669"/>
    <property type="project" value="InterPro"/>
</dbReference>
<dbReference type="EMBL" id="JTDF01005403">
    <property type="protein sequence ID" value="KAF8566260.1"/>
    <property type="molecule type" value="Genomic_DNA"/>
</dbReference>
<feature type="domain" description="SCP" evidence="1">
    <location>
        <begin position="15"/>
        <end position="148"/>
    </location>
</feature>
<dbReference type="Pfam" id="PF00188">
    <property type="entry name" value="CAP"/>
    <property type="match status" value="1"/>
</dbReference>
<dbReference type="OrthoDB" id="337038at2759"/>
<organism evidence="2 3">
    <name type="scientific">Paragonimus westermani</name>
    <dbReference type="NCBI Taxonomy" id="34504"/>
    <lineage>
        <taxon>Eukaryota</taxon>
        <taxon>Metazoa</taxon>
        <taxon>Spiralia</taxon>
        <taxon>Lophotrochozoa</taxon>
        <taxon>Platyhelminthes</taxon>
        <taxon>Trematoda</taxon>
        <taxon>Digenea</taxon>
        <taxon>Plagiorchiida</taxon>
        <taxon>Troglotremata</taxon>
        <taxon>Troglotrematidae</taxon>
        <taxon>Paragonimus</taxon>
    </lineage>
</organism>
<dbReference type="InterPro" id="IPR035940">
    <property type="entry name" value="CAP_sf"/>
</dbReference>
<evidence type="ECO:0000313" key="2">
    <source>
        <dbReference type="EMBL" id="KAF8566260.1"/>
    </source>
</evidence>
<dbReference type="CDD" id="cd05382">
    <property type="entry name" value="CAP_GAPR1-like"/>
    <property type="match status" value="1"/>
</dbReference>
<protein>
    <recommendedName>
        <fullName evidence="1">SCP domain-containing protein</fullName>
    </recommendedName>
</protein>
<gene>
    <name evidence="2" type="ORF">P879_04970</name>
</gene>
<dbReference type="InterPro" id="IPR001283">
    <property type="entry name" value="CRISP-related"/>
</dbReference>
<dbReference type="InterPro" id="IPR034113">
    <property type="entry name" value="SCP_GAPR1-like"/>
</dbReference>
<dbReference type="Gene3D" id="3.40.33.10">
    <property type="entry name" value="CAP"/>
    <property type="match status" value="1"/>
</dbReference>